<dbReference type="Proteomes" id="UP000297739">
    <property type="component" value="Unassembled WGS sequence"/>
</dbReference>
<evidence type="ECO:0000313" key="1">
    <source>
        <dbReference type="EMBL" id="TGE13500.1"/>
    </source>
</evidence>
<comment type="caution">
    <text evidence="1">The sequence shown here is derived from an EMBL/GenBank/DDBJ whole genome shotgun (WGS) entry which is preliminary data.</text>
</comment>
<accession>A0A4Z0PF81</accession>
<proteinExistence type="predicted"/>
<evidence type="ECO:0000313" key="2">
    <source>
        <dbReference type="Proteomes" id="UP000297739"/>
    </source>
</evidence>
<dbReference type="RefSeq" id="WP_135499418.1">
    <property type="nucleotide sequence ID" value="NZ_SRLD01000052.1"/>
</dbReference>
<sequence>MPFISSHAQNAYNDCRRLDEACGTNNTKINDAYKFFRILASYYPVSEQPISFIKIYEDFAPNPYIAPELGKATQQILDSLENIATTNDQITGLYESSKGVNAKRNNTAQINRMIARTNSQAIIDVLNEVKDNINSKQASELAQLSRATDKKSIEIRETALKLSKFSELIQQRATQSNELMIKIRQEIAATGNIMPTTGLPNINEFANKWYPFRYAVDDAQAVELIAKAKDKIENLQKIEEKNPVLRKNKITKAYKAILDTFLLSSTKIYRDIAYGTMEKTAYQKQKLYEWYPIESVALHTIEAQIDALMPTIHQPIYGMQTSLTDATFFTGTMYSGLSGSNDNAHSLADPAAAAAQRTQTSIPSWQAVAIDGLSMFVAERLQAELNAAFFQRFSAILNDPRYNDIQLLFPSTSKLLTRGSNDYTSVIQLLRSAFRQDLTELMFNFTETVYSEQASSRPLRTIHRTLLLNPTANKTRLIQLRYVYLVLMSLREAARGTHPAELLSTLSGIVEQSSGLIEDKEGMQEALQRLSIFSNAIRQNSGLERGWITKDQVEELTTQERKYRFFLGLIYQQLNQLGATDPLLYDSNKLQGAVLGFCSLATQMEGQIAHLRQRATVTDSATKLRAKDYEPLYRTLLSTAEFTESKIMHRSALVLSQQRKLSDAILEGYIAAGEGRYGVTVANLLMVVTTILPPDEVLRLVEKKRGNFAQNLTAAQRQQLLAAFQSVRDSLIANRTSGKPVTSGKPAAWSTLATPLLAAETASLLSNDFDLLPLQAQYEQLHQIQEQYAVAITPLPTKPFTAEALASYKNALQAQIPAAAVKYVGELKNQYDTASINTKLSLLDTWSLDYGLAKAAVPINIPQLIRYGQFMAAVAEARKAEDVHNALKAAALPTGSSSIKRQTFVNVSLNAYAGLNAGGEWLQGSANGRLLVSKQLRGAAGFTAPIGLAISWGMSGRIEKAENTLALKTQQLSGETNPKGLSAKQRHVSRASSRLNRISRSYQYYGGNNQERYLRGTSLSAFVSLIDIAAPVQFRLNPENNTSTLPQDVTFKQILAPGIFGVYGFRNSPLSLLAGGQFNPDLRKVESSGATVEKRDAFRFSLGLTVDIPLFNIFSRTERRGTINYWQGSVQFNRNGSILNHKATHPQFQTE</sequence>
<dbReference type="OrthoDB" id="1488584at2"/>
<keyword evidence="2" id="KW-1185">Reference proteome</keyword>
<dbReference type="EMBL" id="SRLD01000052">
    <property type="protein sequence ID" value="TGE13500.1"/>
    <property type="molecule type" value="Genomic_DNA"/>
</dbReference>
<organism evidence="1 2">
    <name type="scientific">Hymenobacter elongatus</name>
    <dbReference type="NCBI Taxonomy" id="877208"/>
    <lineage>
        <taxon>Bacteria</taxon>
        <taxon>Pseudomonadati</taxon>
        <taxon>Bacteroidota</taxon>
        <taxon>Cytophagia</taxon>
        <taxon>Cytophagales</taxon>
        <taxon>Hymenobacteraceae</taxon>
        <taxon>Hymenobacter</taxon>
    </lineage>
</organism>
<reference evidence="1 2" key="1">
    <citation type="submission" date="2019-04" db="EMBL/GenBank/DDBJ databases">
        <authorList>
            <person name="Feng G."/>
            <person name="Zhang J."/>
            <person name="Zhu H."/>
        </authorList>
    </citation>
    <scope>NUCLEOTIDE SEQUENCE [LARGE SCALE GENOMIC DNA]</scope>
    <source>
        <strain evidence="1 2">JCM 17223</strain>
    </source>
</reference>
<gene>
    <name evidence="1" type="ORF">E5J99_19105</name>
</gene>
<name>A0A4Z0PF81_9BACT</name>
<protein>
    <submittedName>
        <fullName evidence="1">Uncharacterized protein</fullName>
    </submittedName>
</protein>
<dbReference type="AlphaFoldDB" id="A0A4Z0PF81"/>